<dbReference type="InterPro" id="IPR006761">
    <property type="entry name" value="Tsg"/>
</dbReference>
<evidence type="ECO:0008006" key="12">
    <source>
        <dbReference type="Google" id="ProtNLM"/>
    </source>
</evidence>
<feature type="chain" id="PRO_5007391333" description="Protein twisted gastrulation" evidence="7">
    <location>
        <begin position="24"/>
        <end position="244"/>
    </location>
</feature>
<evidence type="ECO:0000313" key="11">
    <source>
        <dbReference type="EMBL" id="CEK79359.1"/>
    </source>
</evidence>
<dbReference type="InterPro" id="IPR057726">
    <property type="entry name" value="Tsg_C"/>
</dbReference>
<name>A0A0B7AEZ1_9EUPU</name>
<accession>A0A0B7AEZ1</accession>
<evidence type="ECO:0000256" key="3">
    <source>
        <dbReference type="ARBA" id="ARBA00022473"/>
    </source>
</evidence>
<sequence length="244" mass="27128">MDALMKSVLVFLTVMVVVYEVKACNEAICAPLVSKCMLIKCCDCEMNDLKNCSCCRDCQVCLSKLYTECCSCVGLCPPPDPTDELTKSSSVEELPDPIPDLFNVLTEEEDYHKRWTTFTYAVDLDKLAFHPGTNMPDTGVKIITVGKTDDTQSTNEQSERILGIKNCTVAFFSDCMSMAKCKASCKSMGAAKYRWFHEHGCCQCVGSSCYDYGLSEPKCLLCPEVTDMEFSDHSYVNLVQKDAV</sequence>
<feature type="domain" description="Tsg N-terminal" evidence="9">
    <location>
        <begin position="23"/>
        <end position="81"/>
    </location>
</feature>
<evidence type="ECO:0000256" key="5">
    <source>
        <dbReference type="ARBA" id="ARBA00022729"/>
    </source>
</evidence>
<gene>
    <name evidence="10" type="primary">ORF115004</name>
    <name evidence="11" type="synonym">ORF115007</name>
</gene>
<keyword evidence="4" id="KW-0964">Secreted</keyword>
<dbReference type="Pfam" id="PF23782">
    <property type="entry name" value="Tsg_N"/>
    <property type="match status" value="1"/>
</dbReference>
<dbReference type="Pfam" id="PF04668">
    <property type="entry name" value="Tsg"/>
    <property type="match status" value="1"/>
</dbReference>
<keyword evidence="5 7" id="KW-0732">Signal</keyword>
<evidence type="ECO:0000256" key="1">
    <source>
        <dbReference type="ARBA" id="ARBA00004613"/>
    </source>
</evidence>
<dbReference type="EMBL" id="HACG01032494">
    <property type="protein sequence ID" value="CEK79359.1"/>
    <property type="molecule type" value="Transcribed_RNA"/>
</dbReference>
<dbReference type="PANTHER" id="PTHR12312:SF16">
    <property type="entry name" value="TWISTED GASTRULATION PROTEIN HOMOLOG 1-A-RELATED"/>
    <property type="match status" value="1"/>
</dbReference>
<keyword evidence="6" id="KW-0325">Glycoprotein</keyword>
<protein>
    <recommendedName>
        <fullName evidence="12">Protein twisted gastrulation</fullName>
    </recommendedName>
</protein>
<dbReference type="PANTHER" id="PTHR12312">
    <property type="entry name" value="TWISTED GASTRULATION PROTEIN HOMOLOG 1-A-RELATED"/>
    <property type="match status" value="1"/>
</dbReference>
<dbReference type="EMBL" id="HACG01032493">
    <property type="protein sequence ID" value="CEK79358.1"/>
    <property type="molecule type" value="Transcribed_RNA"/>
</dbReference>
<reference evidence="10" key="1">
    <citation type="submission" date="2014-12" db="EMBL/GenBank/DDBJ databases">
        <title>Insight into the proteome of Arion vulgaris.</title>
        <authorList>
            <person name="Aradska J."/>
            <person name="Bulat T."/>
            <person name="Smidak R."/>
            <person name="Sarate P."/>
            <person name="Gangsoo J."/>
            <person name="Sialana F."/>
            <person name="Bilban M."/>
            <person name="Lubec G."/>
        </authorList>
    </citation>
    <scope>NUCLEOTIDE SEQUENCE</scope>
    <source>
        <tissue evidence="10">Skin</tissue>
    </source>
</reference>
<evidence type="ECO:0000256" key="6">
    <source>
        <dbReference type="ARBA" id="ARBA00023180"/>
    </source>
</evidence>
<proteinExistence type="inferred from homology"/>
<evidence type="ECO:0000256" key="7">
    <source>
        <dbReference type="SAM" id="SignalP"/>
    </source>
</evidence>
<evidence type="ECO:0000259" key="9">
    <source>
        <dbReference type="Pfam" id="PF23782"/>
    </source>
</evidence>
<organism evidence="10">
    <name type="scientific">Arion vulgaris</name>
    <dbReference type="NCBI Taxonomy" id="1028688"/>
    <lineage>
        <taxon>Eukaryota</taxon>
        <taxon>Metazoa</taxon>
        <taxon>Spiralia</taxon>
        <taxon>Lophotrochozoa</taxon>
        <taxon>Mollusca</taxon>
        <taxon>Gastropoda</taxon>
        <taxon>Heterobranchia</taxon>
        <taxon>Euthyneura</taxon>
        <taxon>Panpulmonata</taxon>
        <taxon>Eupulmonata</taxon>
        <taxon>Stylommatophora</taxon>
        <taxon>Helicina</taxon>
        <taxon>Arionoidea</taxon>
        <taxon>Arionidae</taxon>
        <taxon>Arion</taxon>
    </lineage>
</organism>
<feature type="signal peptide" evidence="7">
    <location>
        <begin position="1"/>
        <end position="23"/>
    </location>
</feature>
<evidence type="ECO:0000256" key="4">
    <source>
        <dbReference type="ARBA" id="ARBA00022525"/>
    </source>
</evidence>
<dbReference type="InterPro" id="IPR057635">
    <property type="entry name" value="Tsg_N"/>
</dbReference>
<dbReference type="GO" id="GO:0005615">
    <property type="term" value="C:extracellular space"/>
    <property type="evidence" value="ECO:0007669"/>
    <property type="project" value="TreeGrafter"/>
</dbReference>
<dbReference type="AlphaFoldDB" id="A0A0B7AEZ1"/>
<evidence type="ECO:0000259" key="8">
    <source>
        <dbReference type="Pfam" id="PF04668"/>
    </source>
</evidence>
<dbReference type="GO" id="GO:0030510">
    <property type="term" value="P:regulation of BMP signaling pathway"/>
    <property type="evidence" value="ECO:0007669"/>
    <property type="project" value="TreeGrafter"/>
</dbReference>
<feature type="domain" description="Tsg C-terminal" evidence="8">
    <location>
        <begin position="85"/>
        <end position="223"/>
    </location>
</feature>
<comment type="subcellular location">
    <subcellularLocation>
        <location evidence="1">Secreted</location>
    </subcellularLocation>
</comment>
<evidence type="ECO:0000313" key="10">
    <source>
        <dbReference type="EMBL" id="CEK79358.1"/>
    </source>
</evidence>
<comment type="similarity">
    <text evidence="2">Belongs to the twisted gastrulation protein family.</text>
</comment>
<keyword evidence="3" id="KW-0217">Developmental protein</keyword>
<evidence type="ECO:0000256" key="2">
    <source>
        <dbReference type="ARBA" id="ARBA00010047"/>
    </source>
</evidence>